<accession>A0AAD9C3I6</accession>
<feature type="region of interest" description="Disordered" evidence="1">
    <location>
        <begin position="142"/>
        <end position="173"/>
    </location>
</feature>
<proteinExistence type="predicted"/>
<dbReference type="GO" id="GO:0005790">
    <property type="term" value="C:smooth endoplasmic reticulum"/>
    <property type="evidence" value="ECO:0007669"/>
    <property type="project" value="TreeGrafter"/>
</dbReference>
<dbReference type="Gene3D" id="2.80.10.50">
    <property type="match status" value="1"/>
</dbReference>
<dbReference type="GO" id="GO:0006941">
    <property type="term" value="P:striated muscle contraction"/>
    <property type="evidence" value="ECO:0007669"/>
    <property type="project" value="TreeGrafter"/>
</dbReference>
<dbReference type="PANTHER" id="PTHR46399">
    <property type="entry name" value="B30.2/SPRY DOMAIN-CONTAINING PROTEIN"/>
    <property type="match status" value="1"/>
</dbReference>
<dbReference type="GO" id="GO:0014808">
    <property type="term" value="P:release of sequestered calcium ion into cytosol by sarcoplasmic reticulum"/>
    <property type="evidence" value="ECO:0007669"/>
    <property type="project" value="TreeGrafter"/>
</dbReference>
<dbReference type="Proteomes" id="UP001228049">
    <property type="component" value="Unassembled WGS sequence"/>
</dbReference>
<feature type="compositionally biased region" description="Basic and acidic residues" evidence="1">
    <location>
        <begin position="153"/>
        <end position="173"/>
    </location>
</feature>
<keyword evidence="4" id="KW-1185">Reference proteome</keyword>
<dbReference type="GO" id="GO:0030018">
    <property type="term" value="C:Z disc"/>
    <property type="evidence" value="ECO:0007669"/>
    <property type="project" value="TreeGrafter"/>
</dbReference>
<protein>
    <submittedName>
        <fullName evidence="3">Ryanodine receptor 3</fullName>
    </submittedName>
</protein>
<evidence type="ECO:0000259" key="2">
    <source>
        <dbReference type="Pfam" id="PF08709"/>
    </source>
</evidence>
<name>A0AAD9C3I6_DISEL</name>
<dbReference type="InterPro" id="IPR014821">
    <property type="entry name" value="Ins145_P3_rcpt"/>
</dbReference>
<feature type="non-terminal residue" evidence="3">
    <location>
        <position position="301"/>
    </location>
</feature>
<dbReference type="PANTHER" id="PTHR46399:SF9">
    <property type="entry name" value="RYANODINE RECEPTOR 3"/>
    <property type="match status" value="1"/>
</dbReference>
<feature type="domain" description="Inositol 1,4,5-trisphosphate/ryanodine receptor" evidence="2">
    <location>
        <begin position="223"/>
        <end position="295"/>
    </location>
</feature>
<dbReference type="GO" id="GO:0033017">
    <property type="term" value="C:sarcoplasmic reticulum membrane"/>
    <property type="evidence" value="ECO:0007669"/>
    <property type="project" value="TreeGrafter"/>
</dbReference>
<sequence length="301" mass="32914">MAEGGEGEDEIQFLRTHKVISLEWSRNYPCRTAAYKANSVGVGEGKRREGMSEAPKHADGLNACRPGRAIWLAVIAIPVQSQRWIAPVHMVAAVHSCIFPTSCINLSRTKSRCVSQPVHSVDWQQAPEGRSVPPSDRFAVESLAQDQDEEDRADLTSKSEAGSRESGFDHHEKTEDVVDIDTWPVAPAVSGCPSTTIVGEDKRLLVAEESSLINNPGLAGVWDDEVVLQCVACIQKENRKFCLAAEGLGNRLCYLEPTSEAKYVPPDLCICTFVLEQSLSVRALQEMLAKSGQNNTRPGPM</sequence>
<dbReference type="GO" id="GO:0034704">
    <property type="term" value="C:calcium channel complex"/>
    <property type="evidence" value="ECO:0007669"/>
    <property type="project" value="TreeGrafter"/>
</dbReference>
<keyword evidence="3" id="KW-0675">Receptor</keyword>
<comment type="caution">
    <text evidence="3">The sequence shown here is derived from an EMBL/GenBank/DDBJ whole genome shotgun (WGS) entry which is preliminary data.</text>
</comment>
<organism evidence="3 4">
    <name type="scientific">Dissostichus eleginoides</name>
    <name type="common">Patagonian toothfish</name>
    <name type="synonym">Dissostichus amissus</name>
    <dbReference type="NCBI Taxonomy" id="100907"/>
    <lineage>
        <taxon>Eukaryota</taxon>
        <taxon>Metazoa</taxon>
        <taxon>Chordata</taxon>
        <taxon>Craniata</taxon>
        <taxon>Vertebrata</taxon>
        <taxon>Euteleostomi</taxon>
        <taxon>Actinopterygii</taxon>
        <taxon>Neopterygii</taxon>
        <taxon>Teleostei</taxon>
        <taxon>Neoteleostei</taxon>
        <taxon>Acanthomorphata</taxon>
        <taxon>Eupercaria</taxon>
        <taxon>Perciformes</taxon>
        <taxon>Notothenioidei</taxon>
        <taxon>Nototheniidae</taxon>
        <taxon>Dissostichus</taxon>
    </lineage>
</organism>
<evidence type="ECO:0000313" key="4">
    <source>
        <dbReference type="Proteomes" id="UP001228049"/>
    </source>
</evidence>
<dbReference type="GO" id="GO:0042383">
    <property type="term" value="C:sarcolemma"/>
    <property type="evidence" value="ECO:0007669"/>
    <property type="project" value="TreeGrafter"/>
</dbReference>
<reference evidence="3" key="1">
    <citation type="submission" date="2023-04" db="EMBL/GenBank/DDBJ databases">
        <title>Chromosome-level genome of Chaenocephalus aceratus.</title>
        <authorList>
            <person name="Park H."/>
        </authorList>
    </citation>
    <scope>NUCLEOTIDE SEQUENCE</scope>
    <source>
        <strain evidence="3">DE</strain>
        <tissue evidence="3">Muscle</tissue>
    </source>
</reference>
<dbReference type="GO" id="GO:0005219">
    <property type="term" value="F:ryanodine-sensitive calcium-release channel activity"/>
    <property type="evidence" value="ECO:0007669"/>
    <property type="project" value="TreeGrafter"/>
</dbReference>
<evidence type="ECO:0000313" key="3">
    <source>
        <dbReference type="EMBL" id="KAK1893724.1"/>
    </source>
</evidence>
<dbReference type="InterPro" id="IPR015925">
    <property type="entry name" value="Ryanodine_IP3_receptor"/>
</dbReference>
<dbReference type="AlphaFoldDB" id="A0AAD9C3I6"/>
<gene>
    <name evidence="3" type="ORF">KUDE01_019186</name>
</gene>
<evidence type="ECO:0000256" key="1">
    <source>
        <dbReference type="SAM" id="MobiDB-lite"/>
    </source>
</evidence>
<dbReference type="Pfam" id="PF08709">
    <property type="entry name" value="Ins145_P3_rec"/>
    <property type="match status" value="1"/>
</dbReference>
<dbReference type="EMBL" id="JASDAP010000011">
    <property type="protein sequence ID" value="KAK1893724.1"/>
    <property type="molecule type" value="Genomic_DNA"/>
</dbReference>